<evidence type="ECO:0000256" key="4">
    <source>
        <dbReference type="ARBA" id="ARBA00022840"/>
    </source>
</evidence>
<comment type="caution">
    <text evidence="8">The sequence shown here is derived from an EMBL/GenBank/DDBJ whole genome shotgun (WGS) entry which is preliminary data.</text>
</comment>
<name>A0A9D1AR94_9FIRM</name>
<feature type="binding site" evidence="5">
    <location>
        <position position="90"/>
    </location>
    <ligand>
        <name>ATP</name>
        <dbReference type="ChEBI" id="CHEBI:30616"/>
    </ligand>
</feature>
<dbReference type="PROSITE" id="PS00109">
    <property type="entry name" value="PROTEIN_KINASE_TYR"/>
    <property type="match status" value="1"/>
</dbReference>
<dbReference type="PROSITE" id="PS50011">
    <property type="entry name" value="PROTEIN_KINASE_DOM"/>
    <property type="match status" value="1"/>
</dbReference>
<dbReference type="GO" id="GO:0005524">
    <property type="term" value="F:ATP binding"/>
    <property type="evidence" value="ECO:0007669"/>
    <property type="project" value="UniProtKB-UniRule"/>
</dbReference>
<evidence type="ECO:0000313" key="9">
    <source>
        <dbReference type="Proteomes" id="UP000824242"/>
    </source>
</evidence>
<evidence type="ECO:0000256" key="1">
    <source>
        <dbReference type="ARBA" id="ARBA00022679"/>
    </source>
</evidence>
<sequence length="1151" mass="123990">MTHESHDLHDRPPRRDQEEFCPYCMSRVAAGQSCPVCGLTQGAYTPAPHHLPLGTVLAGRYLVGRALGEGGFGITYIGCDLRLEMKVAIKEYFPVDRVSRYAETSLAVVSRVGTASQDYDQGLKRFLYEARTMARMEKQPQIVMVRDYFEANHTAYIVMEYVEGTNFMQLTAQRGGRIAASELLPLMKPLFSALSAVHAAGLIHRDISPDNLMLERGSVRLLDFGCARESARGTETMTIALKQGYAPIEQYQRKGQGPWTDVYALSATMYYCLTGKVPPQSLDRILEDELIPPRDLGVDLTEEQQAALLRGMEIQPRRRYQTVEELHAGLYGSVPGAKAISPAPSSSLPEQTAESPEEPKEEPVPVPDGPSTAEPVLEPPATALARFRSWIRDHRRISIAIGSGAAALVLLLTAALSGVLFPAPPEEDLVSSAGNSPVSGTENVSLENAPEPDRDALFAEAVTVSTLEDFRSALTDGAVPAILCEGQLALQEIQDPSEQMEITKPVLVSEGCELISKGALVLRENGVLWMEGSLAGQGCLYTDGGMFVADKGSEIHYTLCLEQQTDLVDYGAEFFNEVHVLTAPDRYAEAVTVTNGQEFREAASRSYTKAIRVDGNVELLSDFSVSVPVLITENGSITVEAGNHASLSTTNSLLNYGTVSAGLHLAGDGAQLANYGRIEPAGGELWLGDLPDTGTKAAVNLGTIFIDRYSVIFCDFLNIGTITVEGEFSCLGLDQANWYNYGRIEIAEGHVNAGSRRFYNNGVLLVGGDMELAGFLKNNGNLTVTSTGRLQNRGLMDCYDYDHFLTIEEGGSLDTEGGVLVTRTYSKPSGEITGDFLQVDFSAIDGLESVKATAASAQELLDALADPGVEAVLLEGDITLSEDLRLSKAVYVQNGSSLTLDNGATLTVSDAIFCVNGALTCDSLTLENGAMMELIGQWVCGEGTGSARITGNSWLYTRSSRLDFTSLSLEEGSTAIYDPGEGQELSSVLLSGGSTLVYASPEASAAQFSLTMDENSRMLQLCDFTVQAGTFQLNSGSYWQFGNLSLGQVQMTVGEESDLISFDALFTLGPEAVLDNRGAVRSDQFHELSTAWIQGTLRNSGMLLLSGAVLEGTLDNQGTIYSCYDYYPITLSGSGKVTGNTTVLLPEQWST</sequence>
<dbReference type="CDD" id="cd14014">
    <property type="entry name" value="STKc_PknB_like"/>
    <property type="match status" value="1"/>
</dbReference>
<dbReference type="Proteomes" id="UP000824242">
    <property type="component" value="Unassembled WGS sequence"/>
</dbReference>
<evidence type="ECO:0000256" key="6">
    <source>
        <dbReference type="SAM" id="MobiDB-lite"/>
    </source>
</evidence>
<keyword evidence="4 5" id="KW-0067">ATP-binding</keyword>
<keyword evidence="3 8" id="KW-0418">Kinase</keyword>
<protein>
    <submittedName>
        <fullName evidence="8">Serine/threonine protein kinase</fullName>
    </submittedName>
</protein>
<dbReference type="Gene3D" id="1.10.510.10">
    <property type="entry name" value="Transferase(Phosphotransferase) domain 1"/>
    <property type="match status" value="1"/>
</dbReference>
<reference evidence="8" key="1">
    <citation type="submission" date="2020-10" db="EMBL/GenBank/DDBJ databases">
        <authorList>
            <person name="Gilroy R."/>
        </authorList>
    </citation>
    <scope>NUCLEOTIDE SEQUENCE</scope>
    <source>
        <strain evidence="8">ChiSxjej1B13-7958</strain>
    </source>
</reference>
<dbReference type="Gene3D" id="3.30.200.20">
    <property type="entry name" value="Phosphorylase Kinase, domain 1"/>
    <property type="match status" value="1"/>
</dbReference>
<evidence type="ECO:0000313" key="8">
    <source>
        <dbReference type="EMBL" id="HIR48158.1"/>
    </source>
</evidence>
<feature type="compositionally biased region" description="Polar residues" evidence="6">
    <location>
        <begin position="343"/>
        <end position="353"/>
    </location>
</feature>
<dbReference type="GO" id="GO:0004674">
    <property type="term" value="F:protein serine/threonine kinase activity"/>
    <property type="evidence" value="ECO:0007669"/>
    <property type="project" value="UniProtKB-KW"/>
</dbReference>
<keyword evidence="8" id="KW-0723">Serine/threonine-protein kinase</keyword>
<reference evidence="8" key="2">
    <citation type="journal article" date="2021" name="PeerJ">
        <title>Extensive microbial diversity within the chicken gut microbiome revealed by metagenomics and culture.</title>
        <authorList>
            <person name="Gilroy R."/>
            <person name="Ravi A."/>
            <person name="Getino M."/>
            <person name="Pursley I."/>
            <person name="Horton D.L."/>
            <person name="Alikhan N.F."/>
            <person name="Baker D."/>
            <person name="Gharbi K."/>
            <person name="Hall N."/>
            <person name="Watson M."/>
            <person name="Adriaenssens E.M."/>
            <person name="Foster-Nyarko E."/>
            <person name="Jarju S."/>
            <person name="Secka A."/>
            <person name="Antonio M."/>
            <person name="Oren A."/>
            <person name="Chaudhuri R.R."/>
            <person name="La Ragione R."/>
            <person name="Hildebrand F."/>
            <person name="Pallen M.J."/>
        </authorList>
    </citation>
    <scope>NUCLEOTIDE SEQUENCE</scope>
    <source>
        <strain evidence="8">ChiSxjej1B13-7958</strain>
    </source>
</reference>
<dbReference type="PANTHER" id="PTHR43289:SF34">
    <property type="entry name" value="SERINE_THREONINE-PROTEIN KINASE YBDM-RELATED"/>
    <property type="match status" value="1"/>
</dbReference>
<dbReference type="InterPro" id="IPR011009">
    <property type="entry name" value="Kinase-like_dom_sf"/>
</dbReference>
<dbReference type="PROSITE" id="PS00107">
    <property type="entry name" value="PROTEIN_KINASE_ATP"/>
    <property type="match status" value="1"/>
</dbReference>
<dbReference type="Pfam" id="PF00069">
    <property type="entry name" value="Pkinase"/>
    <property type="match status" value="1"/>
</dbReference>
<feature type="region of interest" description="Disordered" evidence="6">
    <location>
        <begin position="339"/>
        <end position="379"/>
    </location>
</feature>
<dbReference type="SUPFAM" id="SSF56112">
    <property type="entry name" value="Protein kinase-like (PK-like)"/>
    <property type="match status" value="1"/>
</dbReference>
<dbReference type="InterPro" id="IPR008266">
    <property type="entry name" value="Tyr_kinase_AS"/>
</dbReference>
<dbReference type="PANTHER" id="PTHR43289">
    <property type="entry name" value="MITOGEN-ACTIVATED PROTEIN KINASE KINASE KINASE 20-RELATED"/>
    <property type="match status" value="1"/>
</dbReference>
<evidence type="ECO:0000256" key="5">
    <source>
        <dbReference type="PROSITE-ProRule" id="PRU10141"/>
    </source>
</evidence>
<evidence type="ECO:0000259" key="7">
    <source>
        <dbReference type="PROSITE" id="PS50011"/>
    </source>
</evidence>
<evidence type="ECO:0000256" key="2">
    <source>
        <dbReference type="ARBA" id="ARBA00022741"/>
    </source>
</evidence>
<feature type="domain" description="Protein kinase" evidence="7">
    <location>
        <begin position="61"/>
        <end position="330"/>
    </location>
</feature>
<evidence type="ECO:0000256" key="3">
    <source>
        <dbReference type="ARBA" id="ARBA00022777"/>
    </source>
</evidence>
<accession>A0A9D1AR94</accession>
<dbReference type="InterPro" id="IPR017441">
    <property type="entry name" value="Protein_kinase_ATP_BS"/>
</dbReference>
<gene>
    <name evidence="8" type="ORF">IAB89_10985</name>
</gene>
<proteinExistence type="predicted"/>
<feature type="region of interest" description="Disordered" evidence="6">
    <location>
        <begin position="428"/>
        <end position="449"/>
    </location>
</feature>
<feature type="compositionally biased region" description="Polar residues" evidence="6">
    <location>
        <begin position="432"/>
        <end position="446"/>
    </location>
</feature>
<keyword evidence="1" id="KW-0808">Transferase</keyword>
<keyword evidence="2 5" id="KW-0547">Nucleotide-binding</keyword>
<organism evidence="8 9">
    <name type="scientific">Candidatus Caccousia avicola</name>
    <dbReference type="NCBI Taxonomy" id="2840721"/>
    <lineage>
        <taxon>Bacteria</taxon>
        <taxon>Bacillati</taxon>
        <taxon>Bacillota</taxon>
        <taxon>Clostridia</taxon>
        <taxon>Eubacteriales</taxon>
        <taxon>Oscillospiraceae</taxon>
        <taxon>Oscillospiraceae incertae sedis</taxon>
        <taxon>Candidatus Caccousia</taxon>
    </lineage>
</organism>
<dbReference type="EMBL" id="DVGZ01000119">
    <property type="protein sequence ID" value="HIR48158.1"/>
    <property type="molecule type" value="Genomic_DNA"/>
</dbReference>
<dbReference type="AlphaFoldDB" id="A0A9D1AR94"/>
<dbReference type="InterPro" id="IPR000719">
    <property type="entry name" value="Prot_kinase_dom"/>
</dbReference>